<dbReference type="Proteomes" id="UP001595900">
    <property type="component" value="Unassembled WGS sequence"/>
</dbReference>
<keyword evidence="2" id="KW-0808">Transferase</keyword>
<dbReference type="EMBL" id="JBHSCN010000002">
    <property type="protein sequence ID" value="MFC4242473.1"/>
    <property type="molecule type" value="Genomic_DNA"/>
</dbReference>
<dbReference type="Gene3D" id="3.90.1200.10">
    <property type="match status" value="1"/>
</dbReference>
<dbReference type="InterPro" id="IPR011009">
    <property type="entry name" value="Kinase-like_dom_sf"/>
</dbReference>
<dbReference type="Gene3D" id="3.30.200.20">
    <property type="entry name" value="Phosphorylase Kinase, domain 1"/>
    <property type="match status" value="1"/>
</dbReference>
<evidence type="ECO:0000313" key="2">
    <source>
        <dbReference type="EMBL" id="MFC4242473.1"/>
    </source>
</evidence>
<evidence type="ECO:0000259" key="1">
    <source>
        <dbReference type="Pfam" id="PF01636"/>
    </source>
</evidence>
<protein>
    <submittedName>
        <fullName evidence="2">Aminoglycoside phosphotransferase family protein</fullName>
        <ecNumber evidence="2">2.7.-.-</ecNumber>
    </submittedName>
</protein>
<dbReference type="EC" id="2.7.-.-" evidence="2"/>
<dbReference type="SUPFAM" id="SSF56112">
    <property type="entry name" value="Protein kinase-like (PK-like)"/>
    <property type="match status" value="1"/>
</dbReference>
<comment type="caution">
    <text evidence="2">The sequence shown here is derived from an EMBL/GenBank/DDBJ whole genome shotgun (WGS) entry which is preliminary data.</text>
</comment>
<dbReference type="InterPro" id="IPR051678">
    <property type="entry name" value="AGP_Transferase"/>
</dbReference>
<proteinExistence type="predicted"/>
<organism evidence="2 3">
    <name type="scientific">Gryllotalpicola reticulitermitis</name>
    <dbReference type="NCBI Taxonomy" id="1184153"/>
    <lineage>
        <taxon>Bacteria</taxon>
        <taxon>Bacillati</taxon>
        <taxon>Actinomycetota</taxon>
        <taxon>Actinomycetes</taxon>
        <taxon>Micrococcales</taxon>
        <taxon>Microbacteriaceae</taxon>
        <taxon>Gryllotalpicola</taxon>
    </lineage>
</organism>
<name>A0ABV8Q483_9MICO</name>
<reference evidence="3" key="1">
    <citation type="journal article" date="2019" name="Int. J. Syst. Evol. Microbiol.">
        <title>The Global Catalogue of Microorganisms (GCM) 10K type strain sequencing project: providing services to taxonomists for standard genome sequencing and annotation.</title>
        <authorList>
            <consortium name="The Broad Institute Genomics Platform"/>
            <consortium name="The Broad Institute Genome Sequencing Center for Infectious Disease"/>
            <person name="Wu L."/>
            <person name="Ma J."/>
        </authorList>
    </citation>
    <scope>NUCLEOTIDE SEQUENCE [LARGE SCALE GENOMIC DNA]</scope>
    <source>
        <strain evidence="3">CGMCC 1.10363</strain>
    </source>
</reference>
<dbReference type="InterPro" id="IPR002575">
    <property type="entry name" value="Aminoglycoside_PTrfase"/>
</dbReference>
<dbReference type="PANTHER" id="PTHR21310:SF42">
    <property type="entry name" value="BIFUNCTIONAL AAC_APH"/>
    <property type="match status" value="1"/>
</dbReference>
<gene>
    <name evidence="2" type="ORF">ACFOYW_03730</name>
</gene>
<dbReference type="PANTHER" id="PTHR21310">
    <property type="entry name" value="AMINOGLYCOSIDE PHOSPHOTRANSFERASE-RELATED-RELATED"/>
    <property type="match status" value="1"/>
</dbReference>
<accession>A0ABV8Q483</accession>
<keyword evidence="3" id="KW-1185">Reference proteome</keyword>
<sequence length="297" mass="31608">MDIPHADLAVDQALAERLVARHFPALAAPVELVAEGWDNALFRLGRRHAIRLPRREVAARLIEHEQRCLPLLQRLTPVPLPVPVAVGRPDGEYPFAWSIIPWVAGESGAHVAPGVRDGYARRLAEFMAALHVSAGTGYPLNPVRGVPLGTRTGAVLARLAGLADRVPADELAALTAIWDAGVAAPLWRDPATWLHGDPHPGNVVVGRSGELATVVDFGDVTAGDPATDLAAAWLHFTPAGRAEFRARHDELRETDASTWVRARAWAVSIASAAFAASDGSGPMATMGRQGLDQVLIG</sequence>
<evidence type="ECO:0000313" key="3">
    <source>
        <dbReference type="Proteomes" id="UP001595900"/>
    </source>
</evidence>
<dbReference type="RefSeq" id="WP_390227304.1">
    <property type="nucleotide sequence ID" value="NZ_JBHSCN010000002.1"/>
</dbReference>
<feature type="domain" description="Aminoglycoside phosphotransferase" evidence="1">
    <location>
        <begin position="31"/>
        <end position="265"/>
    </location>
</feature>
<dbReference type="GO" id="GO:0016740">
    <property type="term" value="F:transferase activity"/>
    <property type="evidence" value="ECO:0007669"/>
    <property type="project" value="UniProtKB-KW"/>
</dbReference>
<dbReference type="CDD" id="cd05155">
    <property type="entry name" value="APH_ChoK_like_1"/>
    <property type="match status" value="1"/>
</dbReference>
<dbReference type="Pfam" id="PF01636">
    <property type="entry name" value="APH"/>
    <property type="match status" value="1"/>
</dbReference>